<evidence type="ECO:0000256" key="3">
    <source>
        <dbReference type="ARBA" id="ARBA00022801"/>
    </source>
</evidence>
<dbReference type="Gene3D" id="3.40.50.1820">
    <property type="entry name" value="alpha/beta hydrolase"/>
    <property type="match status" value="1"/>
</dbReference>
<evidence type="ECO:0000313" key="7">
    <source>
        <dbReference type="Proteomes" id="UP001162164"/>
    </source>
</evidence>
<dbReference type="InterPro" id="IPR019819">
    <property type="entry name" value="Carboxylesterase_B_CS"/>
</dbReference>
<evidence type="ECO:0000256" key="1">
    <source>
        <dbReference type="ARBA" id="ARBA00005964"/>
    </source>
</evidence>
<dbReference type="PANTHER" id="PTHR43142">
    <property type="entry name" value="CARBOXYLIC ESTER HYDROLASE"/>
    <property type="match status" value="1"/>
</dbReference>
<evidence type="ECO:0000256" key="4">
    <source>
        <dbReference type="ARBA" id="ARBA00023180"/>
    </source>
</evidence>
<dbReference type="SUPFAM" id="SSF53474">
    <property type="entry name" value="alpha/beta-Hydrolases"/>
    <property type="match status" value="1"/>
</dbReference>
<feature type="domain" description="Carboxylesterase type B" evidence="5">
    <location>
        <begin position="21"/>
        <end position="117"/>
    </location>
</feature>
<comment type="similarity">
    <text evidence="1">Belongs to the type-B carboxylesterase/lipase family.</text>
</comment>
<evidence type="ECO:0000256" key="2">
    <source>
        <dbReference type="ARBA" id="ARBA00022487"/>
    </source>
</evidence>
<comment type="caution">
    <text evidence="6">The sequence shown here is derived from an EMBL/GenBank/DDBJ whole genome shotgun (WGS) entry which is preliminary data.</text>
</comment>
<reference evidence="6" key="1">
    <citation type="journal article" date="2023" name="Insect Mol. Biol.">
        <title>Genome sequencing provides insights into the evolution of gene families encoding plant cell wall-degrading enzymes in longhorned beetles.</title>
        <authorList>
            <person name="Shin N.R."/>
            <person name="Okamura Y."/>
            <person name="Kirsch R."/>
            <person name="Pauchet Y."/>
        </authorList>
    </citation>
    <scope>NUCLEOTIDE SEQUENCE</scope>
    <source>
        <strain evidence="6">MMC_N1</strain>
    </source>
</reference>
<name>A0ABQ9K1Q2_9CUCU</name>
<dbReference type="Proteomes" id="UP001162164">
    <property type="component" value="Unassembled WGS sequence"/>
</dbReference>
<keyword evidence="4" id="KW-0325">Glycoprotein</keyword>
<keyword evidence="7" id="KW-1185">Reference proteome</keyword>
<dbReference type="EMBL" id="JAPWTJ010000048">
    <property type="protein sequence ID" value="KAJ8984074.1"/>
    <property type="molecule type" value="Genomic_DNA"/>
</dbReference>
<keyword evidence="2" id="KW-0719">Serine esterase</keyword>
<evidence type="ECO:0000313" key="6">
    <source>
        <dbReference type="EMBL" id="KAJ8984074.1"/>
    </source>
</evidence>
<sequence>MVFKTKPRDITDLRRKILVVPPKPNDPWTGILNATGIHSVCPQRDVYRRSTVIEGEEDCLYLNVYTPQLPQRNSDPLPVMIFLHGGGWLCGSGNFMWYGPDILLDRDIVLVVTNYRLEKV</sequence>
<evidence type="ECO:0000259" key="5">
    <source>
        <dbReference type="Pfam" id="PF00135"/>
    </source>
</evidence>
<dbReference type="PROSITE" id="PS00941">
    <property type="entry name" value="CARBOXYLESTERASE_B_2"/>
    <property type="match status" value="1"/>
</dbReference>
<organism evidence="6 7">
    <name type="scientific">Molorchus minor</name>
    <dbReference type="NCBI Taxonomy" id="1323400"/>
    <lineage>
        <taxon>Eukaryota</taxon>
        <taxon>Metazoa</taxon>
        <taxon>Ecdysozoa</taxon>
        <taxon>Arthropoda</taxon>
        <taxon>Hexapoda</taxon>
        <taxon>Insecta</taxon>
        <taxon>Pterygota</taxon>
        <taxon>Neoptera</taxon>
        <taxon>Endopterygota</taxon>
        <taxon>Coleoptera</taxon>
        <taxon>Polyphaga</taxon>
        <taxon>Cucujiformia</taxon>
        <taxon>Chrysomeloidea</taxon>
        <taxon>Cerambycidae</taxon>
        <taxon>Lamiinae</taxon>
        <taxon>Monochamini</taxon>
        <taxon>Molorchus</taxon>
    </lineage>
</organism>
<gene>
    <name evidence="6" type="ORF">NQ317_006572</name>
</gene>
<accession>A0ABQ9K1Q2</accession>
<dbReference type="Pfam" id="PF00135">
    <property type="entry name" value="COesterase"/>
    <property type="match status" value="1"/>
</dbReference>
<dbReference type="PANTHER" id="PTHR43142:SF1">
    <property type="entry name" value="CARBOXYLIC ESTER HYDROLASE"/>
    <property type="match status" value="1"/>
</dbReference>
<proteinExistence type="inferred from homology"/>
<keyword evidence="3" id="KW-0378">Hydrolase</keyword>
<dbReference type="InterPro" id="IPR029058">
    <property type="entry name" value="AB_hydrolase_fold"/>
</dbReference>
<protein>
    <recommendedName>
        <fullName evidence="5">Carboxylesterase type B domain-containing protein</fullName>
    </recommendedName>
</protein>
<dbReference type="InterPro" id="IPR002018">
    <property type="entry name" value="CarbesteraseB"/>
</dbReference>